<dbReference type="Pfam" id="PF07610">
    <property type="entry name" value="DUF1573"/>
    <property type="match status" value="1"/>
</dbReference>
<dbReference type="RefSeq" id="WP_207972678.1">
    <property type="nucleotide sequence ID" value="NZ_CP071795.1"/>
</dbReference>
<sequence length="63" mass="7215">MRTIPEYPKGIIKPSERGEIKVVYDTKYPGRFNKTIAVFYNSKGSPKILTIKGEIPYPKDVKN</sequence>
<reference evidence="1 2" key="1">
    <citation type="submission" date="2021-03" db="EMBL/GenBank/DDBJ databases">
        <title>Complete genome of Polaribacter_sp.G4M1.</title>
        <authorList>
            <person name="Jeong S.W."/>
            <person name="Bae J.W."/>
        </authorList>
    </citation>
    <scope>NUCLEOTIDE SEQUENCE [LARGE SCALE GENOMIC DNA]</scope>
    <source>
        <strain evidence="1 2">G4M1</strain>
    </source>
</reference>
<accession>A0ABX7T0K6</accession>
<dbReference type="Proteomes" id="UP000663935">
    <property type="component" value="Chromosome"/>
</dbReference>
<organism evidence="1 2">
    <name type="scientific">Polaribacter batillariae</name>
    <dbReference type="NCBI Taxonomy" id="2808900"/>
    <lineage>
        <taxon>Bacteria</taxon>
        <taxon>Pseudomonadati</taxon>
        <taxon>Bacteroidota</taxon>
        <taxon>Flavobacteriia</taxon>
        <taxon>Flavobacteriales</taxon>
        <taxon>Flavobacteriaceae</taxon>
    </lineage>
</organism>
<dbReference type="EMBL" id="CP071795">
    <property type="protein sequence ID" value="QTD38549.1"/>
    <property type="molecule type" value="Genomic_DNA"/>
</dbReference>
<dbReference type="InterPro" id="IPR013783">
    <property type="entry name" value="Ig-like_fold"/>
</dbReference>
<evidence type="ECO:0000313" key="1">
    <source>
        <dbReference type="EMBL" id="QTD38549.1"/>
    </source>
</evidence>
<evidence type="ECO:0000313" key="2">
    <source>
        <dbReference type="Proteomes" id="UP000663935"/>
    </source>
</evidence>
<dbReference type="InterPro" id="IPR011467">
    <property type="entry name" value="DUF1573"/>
</dbReference>
<dbReference type="Gene3D" id="2.60.40.10">
    <property type="entry name" value="Immunoglobulins"/>
    <property type="match status" value="1"/>
</dbReference>
<proteinExistence type="predicted"/>
<gene>
    <name evidence="1" type="ORF">JL193_04480</name>
</gene>
<keyword evidence="2" id="KW-1185">Reference proteome</keyword>
<protein>
    <submittedName>
        <fullName evidence="1">DUF1573 domain-containing protein</fullName>
    </submittedName>
</protein>
<name>A0ABX7T0K6_9FLAO</name>